<dbReference type="RefSeq" id="WP_045956722.1">
    <property type="nucleotide sequence ID" value="NZ_JXXV01000028.1"/>
</dbReference>
<keyword evidence="1" id="KW-0472">Membrane</keyword>
<dbReference type="STRING" id="579748.TW81_15925"/>
<evidence type="ECO:0000313" key="3">
    <source>
        <dbReference type="Proteomes" id="UP000033673"/>
    </source>
</evidence>
<keyword evidence="1" id="KW-0812">Transmembrane</keyword>
<gene>
    <name evidence="2" type="ORF">TW81_15925</name>
</gene>
<name>A0A0F4NFE8_9VIBR</name>
<dbReference type="Pfam" id="PF11391">
    <property type="entry name" value="DUF2798"/>
    <property type="match status" value="1"/>
</dbReference>
<evidence type="ECO:0000256" key="1">
    <source>
        <dbReference type="SAM" id="Phobius"/>
    </source>
</evidence>
<dbReference type="EMBL" id="JXXV01000028">
    <property type="protein sequence ID" value="KJY81840.1"/>
    <property type="molecule type" value="Genomic_DNA"/>
</dbReference>
<comment type="caution">
    <text evidence="2">The sequence shown here is derived from an EMBL/GenBank/DDBJ whole genome shotgun (WGS) entry which is preliminary data.</text>
</comment>
<keyword evidence="1" id="KW-1133">Transmembrane helix</keyword>
<reference evidence="2 3" key="1">
    <citation type="journal article" date="2015" name="BMC Genomics">
        <title>Genome mining reveals unlocked bioactive potential of marine Gram-negative bacteria.</title>
        <authorList>
            <person name="Machado H."/>
            <person name="Sonnenschein E.C."/>
            <person name="Melchiorsen J."/>
            <person name="Gram L."/>
        </authorList>
    </citation>
    <scope>NUCLEOTIDE SEQUENCE [LARGE SCALE GENOMIC DNA]</scope>
    <source>
        <strain evidence="2 3">S2757</strain>
    </source>
</reference>
<proteinExistence type="predicted"/>
<organism evidence="2 3">
    <name type="scientific">Vibrio galatheae</name>
    <dbReference type="NCBI Taxonomy" id="579748"/>
    <lineage>
        <taxon>Bacteria</taxon>
        <taxon>Pseudomonadati</taxon>
        <taxon>Pseudomonadota</taxon>
        <taxon>Gammaproteobacteria</taxon>
        <taxon>Vibrionales</taxon>
        <taxon>Vibrionaceae</taxon>
        <taxon>Vibrio</taxon>
    </lineage>
</organism>
<dbReference type="InterPro" id="IPR021529">
    <property type="entry name" value="DUF2798"/>
</dbReference>
<protein>
    <submittedName>
        <fullName evidence="2">MFS transporter permease</fullName>
    </submittedName>
</protein>
<accession>A0A0F4NFE8</accession>
<evidence type="ECO:0000313" key="2">
    <source>
        <dbReference type="EMBL" id="KJY81840.1"/>
    </source>
</evidence>
<keyword evidence="3" id="KW-1185">Reference proteome</keyword>
<sequence length="78" mass="8909">MSRKHFWISALLSSLTMAIIMSGLISGYRLGFSIEWPEMWLDSFLLAWPTALLLNLTVLPQIRKLSNWLDCVTTIPQA</sequence>
<dbReference type="Proteomes" id="UP000033673">
    <property type="component" value="Unassembled WGS sequence"/>
</dbReference>
<dbReference type="AlphaFoldDB" id="A0A0F4NFE8"/>
<dbReference type="PATRIC" id="fig|579748.3.peg.3291"/>
<feature type="transmembrane region" description="Helical" evidence="1">
    <location>
        <begin position="7"/>
        <end position="28"/>
    </location>
</feature>
<dbReference type="OrthoDB" id="8481133at2"/>
<feature type="transmembrane region" description="Helical" evidence="1">
    <location>
        <begin position="40"/>
        <end position="59"/>
    </location>
</feature>